<name>A0A6M0RQL2_9CYAN</name>
<accession>A0A6M0RQL2</accession>
<reference evidence="1 2" key="1">
    <citation type="journal article" date="2020" name="Microb. Ecol.">
        <title>Ecogenomics of the Marine Benthic Filamentous Cyanobacterium Adonisia.</title>
        <authorList>
            <person name="Walter J.M."/>
            <person name="Coutinho F.H."/>
            <person name="Leomil L."/>
            <person name="Hargreaves P.I."/>
            <person name="Campeao M.E."/>
            <person name="Vieira V.V."/>
            <person name="Silva B.S."/>
            <person name="Fistarol G.O."/>
            <person name="Salomon P.S."/>
            <person name="Sawabe T."/>
            <person name="Mino S."/>
            <person name="Hosokawa M."/>
            <person name="Miyashita H."/>
            <person name="Maruyama F."/>
            <person name="van Verk M.C."/>
            <person name="Dutilh B.E."/>
            <person name="Thompson C.C."/>
            <person name="Thompson F.L."/>
        </authorList>
    </citation>
    <scope>NUCLEOTIDE SEQUENCE [LARGE SCALE GENOMIC DNA]</scope>
    <source>
        <strain evidence="1 2">CCMR0081</strain>
    </source>
</reference>
<proteinExistence type="predicted"/>
<sequence>MRVVVWLMVFKMWRCYAIKALAILGLSTFLVTGMQSSAVSGERSIFGESPPDIERYFGQYWTRLTLGHTEGELNVTYTYSPGQIRSFFSNAEDLRLSVGFINDQAVSVRIHQDGAGFNIPLERFEPSDHSMNIFDDVFESIFGYRPPVTSPVYRQILQPGSLQGTLHTVTYCISQEIAMSYEWISTEDYIWFIRFFQEPACV</sequence>
<evidence type="ECO:0000313" key="2">
    <source>
        <dbReference type="Proteomes" id="UP000481033"/>
    </source>
</evidence>
<comment type="caution">
    <text evidence="1">The sequence shown here is derived from an EMBL/GenBank/DDBJ whole genome shotgun (WGS) entry which is preliminary data.</text>
</comment>
<keyword evidence="2" id="KW-1185">Reference proteome</keyword>
<dbReference type="Proteomes" id="UP000481033">
    <property type="component" value="Unassembled WGS sequence"/>
</dbReference>
<gene>
    <name evidence="1" type="ORF">DXZ20_21485</name>
</gene>
<dbReference type="EMBL" id="QXHD01000004">
    <property type="protein sequence ID" value="NEZ58170.1"/>
    <property type="molecule type" value="Genomic_DNA"/>
</dbReference>
<organism evidence="1 2">
    <name type="scientific">Adonisia turfae CCMR0081</name>
    <dbReference type="NCBI Taxonomy" id="2292702"/>
    <lineage>
        <taxon>Bacteria</taxon>
        <taxon>Bacillati</taxon>
        <taxon>Cyanobacteriota</taxon>
        <taxon>Adonisia</taxon>
        <taxon>Adonisia turfae</taxon>
    </lineage>
</organism>
<protein>
    <submittedName>
        <fullName evidence="1">Uncharacterized protein</fullName>
    </submittedName>
</protein>
<dbReference type="AlphaFoldDB" id="A0A6M0RQL2"/>
<evidence type="ECO:0000313" key="1">
    <source>
        <dbReference type="EMBL" id="NEZ58170.1"/>
    </source>
</evidence>